<feature type="active site" evidence="5">
    <location>
        <position position="116"/>
    </location>
</feature>
<evidence type="ECO:0000256" key="5">
    <source>
        <dbReference type="PROSITE-ProRule" id="PRU01016"/>
    </source>
</evidence>
<evidence type="ECO:0000256" key="3">
    <source>
        <dbReference type="ARBA" id="ARBA00022691"/>
    </source>
</evidence>
<gene>
    <name evidence="8" type="ORF">N801_19800</name>
</gene>
<dbReference type="NCBIfam" id="TIGR00675">
    <property type="entry name" value="dcm"/>
    <property type="match status" value="1"/>
</dbReference>
<keyword evidence="9" id="KW-1185">Reference proteome</keyword>
<keyword evidence="4" id="KW-0680">Restriction system</keyword>
<dbReference type="Gene3D" id="3.40.50.150">
    <property type="entry name" value="Vaccinia Virus protein VP39"/>
    <property type="match status" value="1"/>
</dbReference>
<dbReference type="PROSITE" id="PS51679">
    <property type="entry name" value="SAM_MT_C5"/>
    <property type="match status" value="1"/>
</dbReference>
<comment type="caution">
    <text evidence="8">The sequence shown here is derived from an EMBL/GenBank/DDBJ whole genome shotgun (WGS) entry which is preliminary data.</text>
</comment>
<dbReference type="OrthoDB" id="9813719at2"/>
<dbReference type="Gene3D" id="3.90.120.10">
    <property type="entry name" value="DNA Methylase, subunit A, domain 2"/>
    <property type="match status" value="1"/>
</dbReference>
<keyword evidence="3 5" id="KW-0949">S-adenosyl-L-methionine</keyword>
<dbReference type="STRING" id="1385519.N801_19800"/>
<dbReference type="GO" id="GO:0009307">
    <property type="term" value="P:DNA restriction-modification system"/>
    <property type="evidence" value="ECO:0007669"/>
    <property type="project" value="UniProtKB-KW"/>
</dbReference>
<dbReference type="InterPro" id="IPR001525">
    <property type="entry name" value="C5_MeTfrase"/>
</dbReference>
<evidence type="ECO:0000256" key="4">
    <source>
        <dbReference type="ARBA" id="ARBA00022747"/>
    </source>
</evidence>
<dbReference type="InterPro" id="IPR018117">
    <property type="entry name" value="C5_DNA_meth_AS"/>
</dbReference>
<dbReference type="GO" id="GO:0003886">
    <property type="term" value="F:DNA (cytosine-5-)-methyltransferase activity"/>
    <property type="evidence" value="ECO:0007669"/>
    <property type="project" value="UniProtKB-EC"/>
</dbReference>
<evidence type="ECO:0000313" key="8">
    <source>
        <dbReference type="EMBL" id="KGN38944.1"/>
    </source>
</evidence>
<dbReference type="Proteomes" id="UP000030013">
    <property type="component" value="Unassembled WGS sequence"/>
</dbReference>
<dbReference type="InterPro" id="IPR029063">
    <property type="entry name" value="SAM-dependent_MTases_sf"/>
</dbReference>
<dbReference type="InterPro" id="IPR050750">
    <property type="entry name" value="C5-MTase"/>
</dbReference>
<dbReference type="GO" id="GO:0032259">
    <property type="term" value="P:methylation"/>
    <property type="evidence" value="ECO:0007669"/>
    <property type="project" value="UniProtKB-KW"/>
</dbReference>
<proteinExistence type="inferred from homology"/>
<protein>
    <recommendedName>
        <fullName evidence="7">Cytosine-specific methyltransferase</fullName>
        <ecNumber evidence="7">2.1.1.37</ecNumber>
    </recommendedName>
</protein>
<evidence type="ECO:0000313" key="9">
    <source>
        <dbReference type="Proteomes" id="UP000030013"/>
    </source>
</evidence>
<sequence length="497" mass="55682">MNDALPLHFNQSAPKFDKAVASAKLAGMAKDSAAFRYADLFAGIGGFHAMLDHAGGRCVYVSEIDREARQTYLRNWVEPLPESRRPVINTDITMATPDDGPVDVPAFDVLAAGFPCQPFSKSGRQRGMDEARGTLFWNIARILEDRTPAVVLLENVRNIAGPRHTHEWDVIIQTLREIGYRVSSTPSVFSPHFLPPSLGGTPQVRDRVFILGTYVGRERALSETDVSPTVVRAPVEGWNVHDWNAEWILDDDSSIEDLSRYQLTADETTWVEVWDDLVQRMWSARGVRLPGFPLWADSWIPERGLDPFMLEALPRWKSQILIKNARFYDEHRDVIRDWKRANPTFATFPESRRKLEWQAQDTGSLWGTVMHFRPSGIRAKAPTYLPALVAITQTSVIGSRRRRLTPHEAARLQGFSRTLSFTGQRDSASYKQVGNGVAVGAAWHVFRTHVERDASDLPRRLVRAVLNAPLNPTGDALANEAMAHEAKSAAVTQTVAS</sequence>
<dbReference type="PRINTS" id="PR00105">
    <property type="entry name" value="C5METTRFRASE"/>
</dbReference>
<evidence type="ECO:0000256" key="7">
    <source>
        <dbReference type="RuleBase" id="RU000417"/>
    </source>
</evidence>
<comment type="similarity">
    <text evidence="5 6">Belongs to the class I-like SAM-binding methyltransferase superfamily. C5-methyltransferase family.</text>
</comment>
<dbReference type="PANTHER" id="PTHR46098:SF1">
    <property type="entry name" value="TRNA (CYTOSINE(38)-C(5))-METHYLTRANSFERASE"/>
    <property type="match status" value="1"/>
</dbReference>
<dbReference type="Pfam" id="PF00145">
    <property type="entry name" value="DNA_methylase"/>
    <property type="match status" value="1"/>
</dbReference>
<accession>A0A0A0JQF7</accession>
<dbReference type="EC" id="2.1.1.37" evidence="7"/>
<evidence type="ECO:0000256" key="2">
    <source>
        <dbReference type="ARBA" id="ARBA00022679"/>
    </source>
</evidence>
<organism evidence="8 9">
    <name type="scientific">Knoellia aerolata DSM 18566</name>
    <dbReference type="NCBI Taxonomy" id="1385519"/>
    <lineage>
        <taxon>Bacteria</taxon>
        <taxon>Bacillati</taxon>
        <taxon>Actinomycetota</taxon>
        <taxon>Actinomycetes</taxon>
        <taxon>Micrococcales</taxon>
        <taxon>Intrasporangiaceae</taxon>
        <taxon>Knoellia</taxon>
    </lineage>
</organism>
<name>A0A0A0JQF7_9MICO</name>
<dbReference type="RefSeq" id="WP_084109213.1">
    <property type="nucleotide sequence ID" value="NZ_AVPL01000084.1"/>
</dbReference>
<dbReference type="PROSITE" id="PS00094">
    <property type="entry name" value="C5_MTASE_1"/>
    <property type="match status" value="1"/>
</dbReference>
<dbReference type="SUPFAM" id="SSF53335">
    <property type="entry name" value="S-adenosyl-L-methionine-dependent methyltransferases"/>
    <property type="match status" value="1"/>
</dbReference>
<reference evidence="8 9" key="1">
    <citation type="submission" date="2013-08" db="EMBL/GenBank/DDBJ databases">
        <title>The genome sequence of Knoellia aerolata.</title>
        <authorList>
            <person name="Zhu W."/>
            <person name="Wang G."/>
        </authorList>
    </citation>
    <scope>NUCLEOTIDE SEQUENCE [LARGE SCALE GENOMIC DNA]</scope>
    <source>
        <strain evidence="8 9">DSM 18566</strain>
    </source>
</reference>
<dbReference type="eggNOG" id="COG0270">
    <property type="taxonomic scope" value="Bacteria"/>
</dbReference>
<dbReference type="EMBL" id="AVPL01000084">
    <property type="protein sequence ID" value="KGN38944.1"/>
    <property type="molecule type" value="Genomic_DNA"/>
</dbReference>
<keyword evidence="2 5" id="KW-0808">Transferase</keyword>
<comment type="catalytic activity">
    <reaction evidence="7">
        <text>a 2'-deoxycytidine in DNA + S-adenosyl-L-methionine = a 5-methyl-2'-deoxycytidine in DNA + S-adenosyl-L-homocysteine + H(+)</text>
        <dbReference type="Rhea" id="RHEA:13681"/>
        <dbReference type="Rhea" id="RHEA-COMP:11369"/>
        <dbReference type="Rhea" id="RHEA-COMP:11370"/>
        <dbReference type="ChEBI" id="CHEBI:15378"/>
        <dbReference type="ChEBI" id="CHEBI:57856"/>
        <dbReference type="ChEBI" id="CHEBI:59789"/>
        <dbReference type="ChEBI" id="CHEBI:85452"/>
        <dbReference type="ChEBI" id="CHEBI:85454"/>
        <dbReference type="EC" id="2.1.1.37"/>
    </reaction>
</comment>
<dbReference type="AlphaFoldDB" id="A0A0A0JQF7"/>
<evidence type="ECO:0000256" key="6">
    <source>
        <dbReference type="RuleBase" id="RU000416"/>
    </source>
</evidence>
<keyword evidence="1 5" id="KW-0489">Methyltransferase</keyword>
<dbReference type="PANTHER" id="PTHR46098">
    <property type="entry name" value="TRNA (CYTOSINE(38)-C(5))-METHYLTRANSFERASE"/>
    <property type="match status" value="1"/>
</dbReference>
<evidence type="ECO:0000256" key="1">
    <source>
        <dbReference type="ARBA" id="ARBA00022603"/>
    </source>
</evidence>